<dbReference type="SUPFAM" id="SSF55174">
    <property type="entry name" value="Alpha-L RNA-binding motif"/>
    <property type="match status" value="1"/>
</dbReference>
<reference evidence="11 12" key="1">
    <citation type="journal article" date="2017" name="Int. J. Syst. Evol. Microbiol.">
        <title>Aquarickettsiella crustaci n. gen. n. sp. (Gammaproteobacteria: Legionellales: Coxiellaceae); a bacterial pathogen of the freshwater crustacean: Gammarus fossarum (Malacostraca: Amphipoda).</title>
        <authorList>
            <person name="Bojko J."/>
            <person name="Dunn A.M."/>
            <person name="Stebbing P.D."/>
            <person name="Van Aerle R."/>
            <person name="Bacela-Spychalska K."/>
            <person name="Bean T.P."/>
            <person name="Stentiford G.D."/>
        </authorList>
    </citation>
    <scope>NUCLEOTIDE SEQUENCE [LARGE SCALE GENOMIC DNA]</scope>
    <source>
        <strain evidence="11">RA15029</strain>
    </source>
</reference>
<dbReference type="SUPFAM" id="SSF55120">
    <property type="entry name" value="Pseudouridine synthase"/>
    <property type="match status" value="1"/>
</dbReference>
<dbReference type="SMART" id="SM00363">
    <property type="entry name" value="S4"/>
    <property type="match status" value="1"/>
</dbReference>
<comment type="function">
    <text evidence="5">Responsible for synthesis of pseudouridine from uracil at positions 1911, 1915 and 1917 in 23S ribosomal RNA.</text>
</comment>
<dbReference type="GO" id="GO:0160140">
    <property type="term" value="F:23S rRNA pseudouridine(1911/1915/1917) synthase activity"/>
    <property type="evidence" value="ECO:0007669"/>
    <property type="project" value="UniProtKB-EC"/>
</dbReference>
<sequence length="324" mass="36850">MKNTAQVINCQAIVPEHLAEKRLDQILGQLFPAYSRTRLQYWIRHQQVWVDNELKRPRDKIKAGAKITILASLKKEVSWEAQELPLDIIYEDEELLVVNKPAGLVVHPAVGNTDKTLVNALLHYLPELKNLPRAGIIHRLDKNTSGLLIIPKTINAHTKLVQQLQARTMKREYIAVIQGLLIAGGTINAPIGRHPRLRKKMAVTHLLGGKQAVSHYRVIERFAHHTLIKVKLETGRTHQIRVHMAHIHHALVGDKTYASQFHLPKKASEYLISCLRQFPRQALHAQCLGIVHPVTLQAMEWESPLPEDMQTLIHCLRKDKLGHA</sequence>
<comment type="caution">
    <text evidence="11">The sequence shown here is derived from an EMBL/GenBank/DDBJ whole genome shotgun (WGS) entry which is preliminary data.</text>
</comment>
<comment type="similarity">
    <text evidence="1 8">Belongs to the pseudouridine synthase RluA family.</text>
</comment>
<evidence type="ECO:0000256" key="9">
    <source>
        <dbReference type="SAM" id="Phobius"/>
    </source>
</evidence>
<protein>
    <recommendedName>
        <fullName evidence="8">Pseudouridine synthase</fullName>
        <ecNumber evidence="8">5.4.99.-</ecNumber>
    </recommendedName>
</protein>
<evidence type="ECO:0000256" key="8">
    <source>
        <dbReference type="RuleBase" id="RU362028"/>
    </source>
</evidence>
<dbReference type="GO" id="GO:0000455">
    <property type="term" value="P:enzyme-directed rRNA pseudouridine synthesis"/>
    <property type="evidence" value="ECO:0007669"/>
    <property type="project" value="TreeGrafter"/>
</dbReference>
<keyword evidence="2 7" id="KW-0694">RNA-binding</keyword>
<dbReference type="Pfam" id="PF00849">
    <property type="entry name" value="PseudoU_synth_2"/>
    <property type="match status" value="1"/>
</dbReference>
<dbReference type="EMBL" id="NMOS02000005">
    <property type="protein sequence ID" value="RDH40657.1"/>
    <property type="molecule type" value="Genomic_DNA"/>
</dbReference>
<keyword evidence="9" id="KW-1133">Transmembrane helix</keyword>
<keyword evidence="12" id="KW-1185">Reference proteome</keyword>
<evidence type="ECO:0000256" key="5">
    <source>
        <dbReference type="ARBA" id="ARBA00056072"/>
    </source>
</evidence>
<dbReference type="EC" id="5.4.99.-" evidence="8"/>
<evidence type="ECO:0000256" key="3">
    <source>
        <dbReference type="ARBA" id="ARBA00023235"/>
    </source>
</evidence>
<dbReference type="NCBIfam" id="NF008385">
    <property type="entry name" value="PRK11180.1"/>
    <property type="match status" value="1"/>
</dbReference>
<dbReference type="PANTHER" id="PTHR21600:SF44">
    <property type="entry name" value="RIBOSOMAL LARGE SUBUNIT PSEUDOURIDINE SYNTHASE D"/>
    <property type="match status" value="1"/>
</dbReference>
<dbReference type="PANTHER" id="PTHR21600">
    <property type="entry name" value="MITOCHONDRIAL RNA PSEUDOURIDINE SYNTHASE"/>
    <property type="match status" value="1"/>
</dbReference>
<dbReference type="CDD" id="cd00165">
    <property type="entry name" value="S4"/>
    <property type="match status" value="1"/>
</dbReference>
<dbReference type="InterPro" id="IPR006225">
    <property type="entry name" value="PsdUridine_synth_RluC/D"/>
</dbReference>
<dbReference type="InterPro" id="IPR020103">
    <property type="entry name" value="PsdUridine_synth_cat_dom_sf"/>
</dbReference>
<evidence type="ECO:0000256" key="6">
    <source>
        <dbReference type="PIRSR" id="PIRSR606225-1"/>
    </source>
</evidence>
<accession>A0A370CJW7</accession>
<keyword evidence="3 8" id="KW-0413">Isomerase</keyword>
<feature type="transmembrane region" description="Helical" evidence="9">
    <location>
        <begin position="173"/>
        <end position="191"/>
    </location>
</feature>
<gene>
    <name evidence="11" type="ORF">CFE62_002560</name>
</gene>
<keyword evidence="9" id="KW-0812">Transmembrane</keyword>
<dbReference type="Gene3D" id="3.30.2350.10">
    <property type="entry name" value="Pseudouridine synthase"/>
    <property type="match status" value="1"/>
</dbReference>
<dbReference type="InterPro" id="IPR002942">
    <property type="entry name" value="S4_RNA-bd"/>
</dbReference>
<keyword evidence="9" id="KW-0472">Membrane</keyword>
<comment type="catalytic activity">
    <reaction evidence="8">
        <text>a uridine in RNA = a pseudouridine in RNA</text>
        <dbReference type="Rhea" id="RHEA:48348"/>
        <dbReference type="Rhea" id="RHEA-COMP:12068"/>
        <dbReference type="Rhea" id="RHEA-COMP:12069"/>
        <dbReference type="ChEBI" id="CHEBI:65314"/>
        <dbReference type="ChEBI" id="CHEBI:65315"/>
    </reaction>
</comment>
<dbReference type="AlphaFoldDB" id="A0A370CJW7"/>
<dbReference type="PROSITE" id="PS50889">
    <property type="entry name" value="S4"/>
    <property type="match status" value="1"/>
</dbReference>
<dbReference type="Gene3D" id="3.10.290.10">
    <property type="entry name" value="RNA-binding S4 domain"/>
    <property type="match status" value="1"/>
</dbReference>
<feature type="active site" evidence="6">
    <location>
        <position position="141"/>
    </location>
</feature>
<evidence type="ECO:0000256" key="7">
    <source>
        <dbReference type="PROSITE-ProRule" id="PRU00182"/>
    </source>
</evidence>
<evidence type="ECO:0000256" key="4">
    <source>
        <dbReference type="ARBA" id="ARBA00036882"/>
    </source>
</evidence>
<evidence type="ECO:0000313" key="12">
    <source>
        <dbReference type="Proteomes" id="UP000226429"/>
    </source>
</evidence>
<proteinExistence type="inferred from homology"/>
<organism evidence="11 12">
    <name type="scientific">Candidatus Aquirickettsiella gammari</name>
    <dbReference type="NCBI Taxonomy" id="2016198"/>
    <lineage>
        <taxon>Bacteria</taxon>
        <taxon>Pseudomonadati</taxon>
        <taxon>Pseudomonadota</taxon>
        <taxon>Gammaproteobacteria</taxon>
        <taxon>Legionellales</taxon>
        <taxon>Coxiellaceae</taxon>
        <taxon>Candidatus Aquirickettsiella</taxon>
    </lineage>
</organism>
<name>A0A370CJW7_9COXI</name>
<dbReference type="Pfam" id="PF01479">
    <property type="entry name" value="S4"/>
    <property type="match status" value="1"/>
</dbReference>
<dbReference type="Proteomes" id="UP000226429">
    <property type="component" value="Unassembled WGS sequence"/>
</dbReference>
<evidence type="ECO:0000259" key="10">
    <source>
        <dbReference type="SMART" id="SM00363"/>
    </source>
</evidence>
<comment type="catalytic activity">
    <reaction evidence="4">
        <text>uridine(1911/1915/1917) in 23S rRNA = pseudouridine(1911/1915/1917) in 23S rRNA</text>
        <dbReference type="Rhea" id="RHEA:42524"/>
        <dbReference type="Rhea" id="RHEA-COMP:10097"/>
        <dbReference type="Rhea" id="RHEA-COMP:10098"/>
        <dbReference type="ChEBI" id="CHEBI:65314"/>
        <dbReference type="ChEBI" id="CHEBI:65315"/>
        <dbReference type="EC" id="5.4.99.23"/>
    </reaction>
</comment>
<dbReference type="InterPro" id="IPR036986">
    <property type="entry name" value="S4_RNA-bd_sf"/>
</dbReference>
<dbReference type="GO" id="GO:0003723">
    <property type="term" value="F:RNA binding"/>
    <property type="evidence" value="ECO:0007669"/>
    <property type="project" value="UniProtKB-KW"/>
</dbReference>
<reference evidence="11 12" key="2">
    <citation type="journal article" date="2018" name="J. Invertebr. Pathol.">
        <title>'Candidatus Aquirickettsiella gammari' (Gammaproteobacteria: Legionellales: Coxiellaceae): A bacterial pathogen of the freshwater crustacean Gammarus fossarum (Malacostraca: Amphipoda).</title>
        <authorList>
            <person name="Bojko J."/>
            <person name="Dunn A.M."/>
            <person name="Stebbing P.D."/>
            <person name="van Aerle R."/>
            <person name="Bacela-Spychalska K."/>
            <person name="Bean T.P."/>
            <person name="Urrutia A."/>
            <person name="Stentiford G.D."/>
        </authorList>
    </citation>
    <scope>NUCLEOTIDE SEQUENCE [LARGE SCALE GENOMIC DNA]</scope>
    <source>
        <strain evidence="11">RA15029</strain>
    </source>
</reference>
<dbReference type="InterPro" id="IPR006145">
    <property type="entry name" value="PsdUridine_synth_RsuA/RluA"/>
</dbReference>
<dbReference type="NCBIfam" id="TIGR00005">
    <property type="entry name" value="rluA_subfam"/>
    <property type="match status" value="1"/>
</dbReference>
<evidence type="ECO:0000313" key="11">
    <source>
        <dbReference type="EMBL" id="RDH40657.1"/>
    </source>
</evidence>
<dbReference type="FunFam" id="3.30.2350.10:FF:000006">
    <property type="entry name" value="Pseudouridine synthase"/>
    <property type="match status" value="1"/>
</dbReference>
<evidence type="ECO:0000256" key="1">
    <source>
        <dbReference type="ARBA" id="ARBA00010876"/>
    </source>
</evidence>
<dbReference type="CDD" id="cd02869">
    <property type="entry name" value="PseudoU_synth_RluA_like"/>
    <property type="match status" value="1"/>
</dbReference>
<feature type="domain" description="RNA-binding S4" evidence="10">
    <location>
        <begin position="21"/>
        <end position="85"/>
    </location>
</feature>
<evidence type="ECO:0000256" key="2">
    <source>
        <dbReference type="ARBA" id="ARBA00022884"/>
    </source>
</evidence>
<dbReference type="InterPro" id="IPR050188">
    <property type="entry name" value="RluA_PseudoU_synthase"/>
</dbReference>